<name>A0A9N9LUF2_9HELO</name>
<keyword evidence="3" id="KW-1185">Reference proteome</keyword>
<reference evidence="2" key="1">
    <citation type="submission" date="2021-07" db="EMBL/GenBank/DDBJ databases">
        <authorList>
            <person name="Durling M."/>
        </authorList>
    </citation>
    <scope>NUCLEOTIDE SEQUENCE</scope>
</reference>
<feature type="region of interest" description="Disordered" evidence="1">
    <location>
        <begin position="35"/>
        <end position="57"/>
    </location>
</feature>
<dbReference type="AlphaFoldDB" id="A0A9N9LUF2"/>
<evidence type="ECO:0000313" key="2">
    <source>
        <dbReference type="EMBL" id="CAG8979827.1"/>
    </source>
</evidence>
<organism evidence="2 3">
    <name type="scientific">Hymenoscyphus albidus</name>
    <dbReference type="NCBI Taxonomy" id="595503"/>
    <lineage>
        <taxon>Eukaryota</taxon>
        <taxon>Fungi</taxon>
        <taxon>Dikarya</taxon>
        <taxon>Ascomycota</taxon>
        <taxon>Pezizomycotina</taxon>
        <taxon>Leotiomycetes</taxon>
        <taxon>Helotiales</taxon>
        <taxon>Helotiaceae</taxon>
        <taxon>Hymenoscyphus</taxon>
    </lineage>
</organism>
<accession>A0A9N9LUF2</accession>
<evidence type="ECO:0000256" key="1">
    <source>
        <dbReference type="SAM" id="MobiDB-lite"/>
    </source>
</evidence>
<comment type="caution">
    <text evidence="2">The sequence shown here is derived from an EMBL/GenBank/DDBJ whole genome shotgun (WGS) entry which is preliminary data.</text>
</comment>
<gene>
    <name evidence="2" type="ORF">HYALB_00002599</name>
</gene>
<dbReference type="EMBL" id="CAJVRM010000340">
    <property type="protein sequence ID" value="CAG8979827.1"/>
    <property type="molecule type" value="Genomic_DNA"/>
</dbReference>
<protein>
    <submittedName>
        <fullName evidence="2">Uncharacterized protein</fullName>
    </submittedName>
</protein>
<proteinExistence type="predicted"/>
<evidence type="ECO:0000313" key="3">
    <source>
        <dbReference type="Proteomes" id="UP000701801"/>
    </source>
</evidence>
<sequence length="74" mass="8439">MFNNGAISDLVTVRPTRTIYERILAMVNRETFEPMLQKPDVTHERSEADGEGNQGPWPKYQKCARALCWGLGRS</sequence>
<dbReference type="Proteomes" id="UP000701801">
    <property type="component" value="Unassembled WGS sequence"/>
</dbReference>